<accession>A0A9W7BWA7</accession>
<dbReference type="GO" id="GO:0016791">
    <property type="term" value="F:phosphatase activity"/>
    <property type="evidence" value="ECO:0007669"/>
    <property type="project" value="TreeGrafter"/>
</dbReference>
<dbReference type="InterPro" id="IPR013078">
    <property type="entry name" value="His_Pase_superF_clade-1"/>
</dbReference>
<dbReference type="InterPro" id="IPR029033">
    <property type="entry name" value="His_PPase_superfam"/>
</dbReference>
<dbReference type="AlphaFoldDB" id="A0A9W7BWA7"/>
<dbReference type="Pfam" id="PF00300">
    <property type="entry name" value="His_Phos_1"/>
    <property type="match status" value="1"/>
</dbReference>
<dbReference type="CDD" id="cd07067">
    <property type="entry name" value="HP_PGM_like"/>
    <property type="match status" value="1"/>
</dbReference>
<evidence type="ECO:0000313" key="1">
    <source>
        <dbReference type="EMBL" id="GMH97904.1"/>
    </source>
</evidence>
<comment type="caution">
    <text evidence="1">The sequence shown here is derived from an EMBL/GenBank/DDBJ whole genome shotgun (WGS) entry which is preliminary data.</text>
</comment>
<reference evidence="2" key="1">
    <citation type="journal article" date="2023" name="Commun. Biol.">
        <title>Genome analysis of Parmales, the sister group of diatoms, reveals the evolutionary specialization of diatoms from phago-mixotrophs to photoautotrophs.</title>
        <authorList>
            <person name="Ban H."/>
            <person name="Sato S."/>
            <person name="Yoshikawa S."/>
            <person name="Yamada K."/>
            <person name="Nakamura Y."/>
            <person name="Ichinomiya M."/>
            <person name="Sato N."/>
            <person name="Blanc-Mathieu R."/>
            <person name="Endo H."/>
            <person name="Kuwata A."/>
            <person name="Ogata H."/>
        </authorList>
    </citation>
    <scope>NUCLEOTIDE SEQUENCE [LARGE SCALE GENOMIC DNA]</scope>
    <source>
        <strain evidence="2">NIES 3699</strain>
    </source>
</reference>
<organism evidence="1 2">
    <name type="scientific">Triparma verrucosa</name>
    <dbReference type="NCBI Taxonomy" id="1606542"/>
    <lineage>
        <taxon>Eukaryota</taxon>
        <taxon>Sar</taxon>
        <taxon>Stramenopiles</taxon>
        <taxon>Ochrophyta</taxon>
        <taxon>Bolidophyceae</taxon>
        <taxon>Parmales</taxon>
        <taxon>Triparmaceae</taxon>
        <taxon>Triparma</taxon>
    </lineage>
</organism>
<evidence type="ECO:0000313" key="2">
    <source>
        <dbReference type="Proteomes" id="UP001165160"/>
    </source>
</evidence>
<gene>
    <name evidence="1" type="ORF">TrVE_jg8338</name>
</gene>
<dbReference type="SUPFAM" id="SSF53254">
    <property type="entry name" value="Phosphoglycerate mutase-like"/>
    <property type="match status" value="1"/>
</dbReference>
<proteinExistence type="predicted"/>
<keyword evidence="2" id="KW-1185">Reference proteome</keyword>
<sequence length="237" mass="27310">MSTSPCKTRPKTITFIRHGRTHANEYLSKTHRWGSPTFTDSWSLLDSPLNPKGIDQATALKETLKNEIQVDPESTIVLVSPLTRTLETFRLSGNGGIYEGCGVKACKLLAERTYLVSDKGTELSTLVNRYGNVDFSDIDEEDWWFDYDRDVGGEYVEWRPCDAEQVYLNNGEPQEYFEKRMKRLYEHLERLPHDHIVCYTSWGVIREVTGKDEVRNCEICEVSMEELRKRMGGVSKL</sequence>
<dbReference type="PANTHER" id="PTHR48100">
    <property type="entry name" value="BROAD-SPECIFICITY PHOSPHATASE YOR283W-RELATED"/>
    <property type="match status" value="1"/>
</dbReference>
<dbReference type="Gene3D" id="3.40.50.1240">
    <property type="entry name" value="Phosphoglycerate mutase-like"/>
    <property type="match status" value="1"/>
</dbReference>
<dbReference type="EMBL" id="BRXX01000208">
    <property type="protein sequence ID" value="GMH97904.1"/>
    <property type="molecule type" value="Genomic_DNA"/>
</dbReference>
<protein>
    <submittedName>
        <fullName evidence="1">Uncharacterized protein</fullName>
    </submittedName>
</protein>
<dbReference type="Proteomes" id="UP001165160">
    <property type="component" value="Unassembled WGS sequence"/>
</dbReference>
<dbReference type="GO" id="GO:0005737">
    <property type="term" value="C:cytoplasm"/>
    <property type="evidence" value="ECO:0007669"/>
    <property type="project" value="TreeGrafter"/>
</dbReference>
<dbReference type="SMART" id="SM00855">
    <property type="entry name" value="PGAM"/>
    <property type="match status" value="1"/>
</dbReference>
<dbReference type="PANTHER" id="PTHR48100:SF57">
    <property type="entry name" value="PHOSPHOGLYCERATE MUTASE"/>
    <property type="match status" value="1"/>
</dbReference>
<name>A0A9W7BWA7_9STRA</name>
<dbReference type="InterPro" id="IPR050275">
    <property type="entry name" value="PGM_Phosphatase"/>
</dbReference>